<dbReference type="PROSITE" id="PS00595">
    <property type="entry name" value="AA_TRANSFER_CLASS_5"/>
    <property type="match status" value="1"/>
</dbReference>
<dbReference type="GO" id="GO:0016829">
    <property type="term" value="F:lyase activity"/>
    <property type="evidence" value="ECO:0007669"/>
    <property type="project" value="UniProtKB-KW"/>
</dbReference>
<gene>
    <name evidence="6" type="ORF">CLV78_107131</name>
</gene>
<dbReference type="InterPro" id="IPR015422">
    <property type="entry name" value="PyrdxlP-dep_Trfase_small"/>
</dbReference>
<evidence type="ECO:0000256" key="1">
    <source>
        <dbReference type="ARBA" id="ARBA00001933"/>
    </source>
</evidence>
<dbReference type="Pfam" id="PF00266">
    <property type="entry name" value="Aminotran_5"/>
    <property type="match status" value="1"/>
</dbReference>
<dbReference type="InterPro" id="IPR015421">
    <property type="entry name" value="PyrdxlP-dep_Trfase_major"/>
</dbReference>
<evidence type="ECO:0000256" key="3">
    <source>
        <dbReference type="RuleBase" id="RU004075"/>
    </source>
</evidence>
<dbReference type="OrthoDB" id="9804366at2"/>
<evidence type="ECO:0000259" key="5">
    <source>
        <dbReference type="Pfam" id="PF00266"/>
    </source>
</evidence>
<proteinExistence type="inferred from homology"/>
<evidence type="ECO:0000313" key="6">
    <source>
        <dbReference type="EMBL" id="PRY22207.1"/>
    </source>
</evidence>
<comment type="similarity">
    <text evidence="3">Belongs to the class-V pyridoxal-phosphate-dependent aminotransferase family.</text>
</comment>
<keyword evidence="2" id="KW-0663">Pyridoxal phosphate</keyword>
<evidence type="ECO:0000256" key="2">
    <source>
        <dbReference type="ARBA" id="ARBA00022898"/>
    </source>
</evidence>
<dbReference type="RefSeq" id="WP_106206018.1">
    <property type="nucleotide sequence ID" value="NZ_PVTD01000007.1"/>
</dbReference>
<comment type="cofactor">
    <cofactor evidence="1 4">
        <name>pyridoxal 5'-phosphate</name>
        <dbReference type="ChEBI" id="CHEBI:597326"/>
    </cofactor>
</comment>
<keyword evidence="7" id="KW-1185">Reference proteome</keyword>
<dbReference type="InterPro" id="IPR015424">
    <property type="entry name" value="PyrdxlP-dep_Trfase"/>
</dbReference>
<accession>A0A2T0RM46</accession>
<dbReference type="EMBL" id="PVTD01000007">
    <property type="protein sequence ID" value="PRY22207.1"/>
    <property type="molecule type" value="Genomic_DNA"/>
</dbReference>
<name>A0A2T0RM46_9RHOB</name>
<dbReference type="PANTHER" id="PTHR43586">
    <property type="entry name" value="CYSTEINE DESULFURASE"/>
    <property type="match status" value="1"/>
</dbReference>
<protein>
    <submittedName>
        <fullName evidence="6">Selenocysteine lyase/cysteine desulfurase</fullName>
    </submittedName>
</protein>
<reference evidence="6 7" key="1">
    <citation type="submission" date="2018-03" db="EMBL/GenBank/DDBJ databases">
        <title>Genomic Encyclopedia of Archaeal and Bacterial Type Strains, Phase II (KMG-II): from individual species to whole genera.</title>
        <authorList>
            <person name="Goeker M."/>
        </authorList>
    </citation>
    <scope>NUCLEOTIDE SEQUENCE [LARGE SCALE GENOMIC DNA]</scope>
    <source>
        <strain evidence="6 7">DSM 29328</strain>
    </source>
</reference>
<sequence>MVDIDSLRADTPACKDVLHFDNAGASLMPEPVWQAMQRVLEDERTFGGYEAERRAADDLAAFYTEFAALLHADPTEIAFVENATRAWDMAFYGLDLKPGDRVITHGSEYASNYLALLHQAGRCGFHIDVAPSDPSGQIAVAALEDMITPRTQLIAITHVPTQGGLVNPAAAVGEVARRRGILYLLDACQSVGQVDVDVHKIGCDILSGTGRKYLRGPRGTGFLYVRKAVLDRIDPPFIDLHAATWTGPDSYELAAGARRFETWESNVAGRVGLAAAVRYARQIGLPEIEARVAGLATRLRNELTTIDGVMVHDQGETRCGLVTFRKDGLKAAAIADRLRTQEINISVSKLPNARLDLGARGLDALARASVHYFNTDEEIVRFAEAVAKL</sequence>
<dbReference type="InterPro" id="IPR020578">
    <property type="entry name" value="Aminotrans_V_PyrdxlP_BS"/>
</dbReference>
<evidence type="ECO:0000313" key="7">
    <source>
        <dbReference type="Proteomes" id="UP000239480"/>
    </source>
</evidence>
<dbReference type="PANTHER" id="PTHR43586:SF24">
    <property type="entry name" value="BLR4730 PROTEIN"/>
    <property type="match status" value="1"/>
</dbReference>
<feature type="domain" description="Aminotransferase class V" evidence="5">
    <location>
        <begin position="20"/>
        <end position="382"/>
    </location>
</feature>
<dbReference type="AlphaFoldDB" id="A0A2T0RM46"/>
<dbReference type="Proteomes" id="UP000239480">
    <property type="component" value="Unassembled WGS sequence"/>
</dbReference>
<evidence type="ECO:0000256" key="4">
    <source>
        <dbReference type="RuleBase" id="RU004504"/>
    </source>
</evidence>
<dbReference type="Gene3D" id="3.40.640.10">
    <property type="entry name" value="Type I PLP-dependent aspartate aminotransferase-like (Major domain)"/>
    <property type="match status" value="1"/>
</dbReference>
<dbReference type="Gene3D" id="3.90.1150.10">
    <property type="entry name" value="Aspartate Aminotransferase, domain 1"/>
    <property type="match status" value="1"/>
</dbReference>
<comment type="caution">
    <text evidence="6">The sequence shown here is derived from an EMBL/GenBank/DDBJ whole genome shotgun (WGS) entry which is preliminary data.</text>
</comment>
<dbReference type="SUPFAM" id="SSF53383">
    <property type="entry name" value="PLP-dependent transferases"/>
    <property type="match status" value="1"/>
</dbReference>
<organism evidence="6 7">
    <name type="scientific">Aliiruegeria haliotis</name>
    <dbReference type="NCBI Taxonomy" id="1280846"/>
    <lineage>
        <taxon>Bacteria</taxon>
        <taxon>Pseudomonadati</taxon>
        <taxon>Pseudomonadota</taxon>
        <taxon>Alphaproteobacteria</taxon>
        <taxon>Rhodobacterales</taxon>
        <taxon>Roseobacteraceae</taxon>
        <taxon>Aliiruegeria</taxon>
    </lineage>
</organism>
<keyword evidence="6" id="KW-0456">Lyase</keyword>
<dbReference type="InterPro" id="IPR000192">
    <property type="entry name" value="Aminotrans_V_dom"/>
</dbReference>